<protein>
    <submittedName>
        <fullName evidence="1">Uncharacterized protein</fullName>
    </submittedName>
</protein>
<evidence type="ECO:0000313" key="2">
    <source>
        <dbReference type="Proteomes" id="UP000176186"/>
    </source>
</evidence>
<dbReference type="Proteomes" id="UP000176186">
    <property type="component" value="Unassembled WGS sequence"/>
</dbReference>
<comment type="caution">
    <text evidence="1">The sequence shown here is derived from an EMBL/GenBank/DDBJ whole genome shotgun (WGS) entry which is preliminary data.</text>
</comment>
<evidence type="ECO:0000313" key="1">
    <source>
        <dbReference type="EMBL" id="OGG36065.1"/>
    </source>
</evidence>
<dbReference type="EMBL" id="MFKE01000001">
    <property type="protein sequence ID" value="OGG36065.1"/>
    <property type="molecule type" value="Genomic_DNA"/>
</dbReference>
<reference evidence="1 2" key="1">
    <citation type="journal article" date="2016" name="Nat. Commun.">
        <title>Thousands of microbial genomes shed light on interconnected biogeochemical processes in an aquifer system.</title>
        <authorList>
            <person name="Anantharaman K."/>
            <person name="Brown C.T."/>
            <person name="Hug L.A."/>
            <person name="Sharon I."/>
            <person name="Castelle C.J."/>
            <person name="Probst A.J."/>
            <person name="Thomas B.C."/>
            <person name="Singh A."/>
            <person name="Wilkins M.J."/>
            <person name="Karaoz U."/>
            <person name="Brodie E.L."/>
            <person name="Williams K.H."/>
            <person name="Hubbard S.S."/>
            <person name="Banfield J.F."/>
        </authorList>
    </citation>
    <scope>NUCLEOTIDE SEQUENCE [LARGE SCALE GENOMIC DNA]</scope>
</reference>
<dbReference type="AlphaFoldDB" id="A0A1F6BGJ8"/>
<organism evidence="1 2">
    <name type="scientific">Candidatus Gottesmanbacteria bacterium RIFOXYB1_FULL_47_11</name>
    <dbReference type="NCBI Taxonomy" id="1798401"/>
    <lineage>
        <taxon>Bacteria</taxon>
        <taxon>Candidatus Gottesmaniibacteriota</taxon>
    </lineage>
</organism>
<name>A0A1F6BGJ8_9BACT</name>
<gene>
    <name evidence="1" type="ORF">A2363_01045</name>
</gene>
<accession>A0A1F6BGJ8</accession>
<sequence>MNTETLTPLPEIYFRSPRIRVNLPFPSWVETDNVGINIPRTERLMNLGGIRHIRFVGDVDGEHTTAVPVSVGLNTDGSQIAGMGSLRESVKMQTLEQDGAPSHRSSFRNSEWTSATIRINLNEIQRQIHDQNKNLRNAASWTPYLDKSLRWGIRKAGNEHLLTNFTARQKIMLFLINIHNNLLFSCNLSIPDILARDVPTLPNPGIILLCTGFNLFFWALPERMLRGKDDGSGSGYRFSSFPGYEIDRAAVLQVLSRTKRVVAPIR</sequence>
<proteinExistence type="predicted"/>